<dbReference type="OrthoDB" id="67540at2759"/>
<organism evidence="1 2">
    <name type="scientific">Hanseniaspora valbyensis NRRL Y-1626</name>
    <dbReference type="NCBI Taxonomy" id="766949"/>
    <lineage>
        <taxon>Eukaryota</taxon>
        <taxon>Fungi</taxon>
        <taxon>Dikarya</taxon>
        <taxon>Ascomycota</taxon>
        <taxon>Saccharomycotina</taxon>
        <taxon>Saccharomycetes</taxon>
        <taxon>Saccharomycodales</taxon>
        <taxon>Saccharomycodaceae</taxon>
        <taxon>Hanseniaspora</taxon>
    </lineage>
</organism>
<accession>A0A1B7TGE5</accession>
<dbReference type="AlphaFoldDB" id="A0A1B7TGE5"/>
<comment type="caution">
    <text evidence="1">The sequence shown here is derived from an EMBL/GenBank/DDBJ whole genome shotgun (WGS) entry which is preliminary data.</text>
</comment>
<protein>
    <submittedName>
        <fullName evidence="1">Uncharacterized protein</fullName>
    </submittedName>
</protein>
<evidence type="ECO:0000313" key="2">
    <source>
        <dbReference type="Proteomes" id="UP000092321"/>
    </source>
</evidence>
<evidence type="ECO:0000313" key="1">
    <source>
        <dbReference type="EMBL" id="OBA27725.1"/>
    </source>
</evidence>
<proteinExistence type="predicted"/>
<keyword evidence="2" id="KW-1185">Reference proteome</keyword>
<reference evidence="2" key="1">
    <citation type="journal article" date="2016" name="Proc. Natl. Acad. Sci. U.S.A.">
        <title>Comparative genomics of biotechnologically important yeasts.</title>
        <authorList>
            <person name="Riley R."/>
            <person name="Haridas S."/>
            <person name="Wolfe K.H."/>
            <person name="Lopes M.R."/>
            <person name="Hittinger C.T."/>
            <person name="Goeker M."/>
            <person name="Salamov A.A."/>
            <person name="Wisecaver J.H."/>
            <person name="Long T.M."/>
            <person name="Calvey C.H."/>
            <person name="Aerts A.L."/>
            <person name="Barry K.W."/>
            <person name="Choi C."/>
            <person name="Clum A."/>
            <person name="Coughlan A.Y."/>
            <person name="Deshpande S."/>
            <person name="Douglass A.P."/>
            <person name="Hanson S.J."/>
            <person name="Klenk H.-P."/>
            <person name="LaButti K.M."/>
            <person name="Lapidus A."/>
            <person name="Lindquist E.A."/>
            <person name="Lipzen A.M."/>
            <person name="Meier-Kolthoff J.P."/>
            <person name="Ohm R.A."/>
            <person name="Otillar R.P."/>
            <person name="Pangilinan J.L."/>
            <person name="Peng Y."/>
            <person name="Rokas A."/>
            <person name="Rosa C.A."/>
            <person name="Scheuner C."/>
            <person name="Sibirny A.A."/>
            <person name="Slot J.C."/>
            <person name="Stielow J.B."/>
            <person name="Sun H."/>
            <person name="Kurtzman C.P."/>
            <person name="Blackwell M."/>
            <person name="Grigoriev I.V."/>
            <person name="Jeffries T.W."/>
        </authorList>
    </citation>
    <scope>NUCLEOTIDE SEQUENCE [LARGE SCALE GENOMIC DNA]</scope>
    <source>
        <strain evidence="2">NRRL Y-1626</strain>
    </source>
</reference>
<dbReference type="EMBL" id="LXPE01000007">
    <property type="protein sequence ID" value="OBA27725.1"/>
    <property type="molecule type" value="Genomic_DNA"/>
</dbReference>
<gene>
    <name evidence="1" type="ORF">HANVADRAFT_114274</name>
</gene>
<dbReference type="Proteomes" id="UP000092321">
    <property type="component" value="Unassembled WGS sequence"/>
</dbReference>
<name>A0A1B7TGE5_9ASCO</name>
<sequence>MHLWPVHTGQTFHIVERNDRDDKDINIKDTLALQQINTYIVLTKKRILIYQGKPFVPVLIYDRSDESLKQFGVNQKLHYNNPLQKVSAVNDNTDTLNLNENCIFYVQTAENCLLVYEIKTYKNWVNTFKIYGIEPRFDNEAIATKQEYISKILSAQPARSNSIFHLQIDKSIDSDIDDELLTVFDLKNNVKIIQNGYIIEKGKNLVQIMKEMFFIKSTFHTNRKSKKIIKNNLVDHSNDDSKNQEAEQLAEEMPIKSCDVSLKTVLKFDNEILDMKVFTKYTDSNVRQELIYLLYTNELCILTLNTDYTLSSKHIVSNSNNYQLSFNGKDMFIASFDENKENLLVINKIDKKNNVIYSKDLILDGLKDYKLIKITNFKERYLVLTFDKILIYYDTFLNTIYSKIKLLPTTGLLSELIRDKVVTVDSFDEELLTLLKQNGKFQIYTQWGNLQTEINISKFTNNQNFNYTSFSILDNLLIVSSDNGHIQLFDFYKQYKTSLTNFKSSSSYTLFNSKNNRINSFSNNHSFQYYLPTNSINNVISQLKYNGDGKFCLLYIANKNIVLLRENVNQKIEKYPEISNLPLLNDSKTHTSDHIVEMEVGSDADNEDELNMLEYDGWLVFDNMDVSQIEWVDNRYAFLQINDLENSNNEPSIVCLDFEKN</sequence>